<protein>
    <submittedName>
        <fullName evidence="2">Uncharacterized protein</fullName>
    </submittedName>
</protein>
<comment type="caution">
    <text evidence="2">The sequence shown here is derived from an EMBL/GenBank/DDBJ whole genome shotgun (WGS) entry which is preliminary data.</text>
</comment>
<evidence type="ECO:0000256" key="1">
    <source>
        <dbReference type="SAM" id="MobiDB-lite"/>
    </source>
</evidence>
<dbReference type="EMBL" id="JABXBU010000030">
    <property type="protein sequence ID" value="KAF8785778.1"/>
    <property type="molecule type" value="Genomic_DNA"/>
</dbReference>
<sequence length="127" mass="14486">METVKLNNESIVDAMHLESALREDAPTSPMELASSASLREDTPASEMEKESGSTFMENENCDALREKSATVKSKSYIVLRFNKNRKFTLKLNFSKKNNFLNSEIPQIIYYKDVDGTVIEYLPIQKKN</sequence>
<reference evidence="2" key="2">
    <citation type="submission" date="2020-06" db="EMBL/GenBank/DDBJ databases">
        <authorList>
            <person name="Sheffer M."/>
        </authorList>
    </citation>
    <scope>NUCLEOTIDE SEQUENCE</scope>
</reference>
<dbReference type="Proteomes" id="UP000807504">
    <property type="component" value="Unassembled WGS sequence"/>
</dbReference>
<evidence type="ECO:0000313" key="3">
    <source>
        <dbReference type="Proteomes" id="UP000807504"/>
    </source>
</evidence>
<feature type="compositionally biased region" description="Basic and acidic residues" evidence="1">
    <location>
        <begin position="38"/>
        <end position="51"/>
    </location>
</feature>
<accession>A0A8T0F642</accession>
<keyword evidence="3" id="KW-1185">Reference proteome</keyword>
<evidence type="ECO:0000313" key="2">
    <source>
        <dbReference type="EMBL" id="KAF8785778.1"/>
    </source>
</evidence>
<dbReference type="AlphaFoldDB" id="A0A8T0F642"/>
<proteinExistence type="predicted"/>
<reference evidence="2" key="1">
    <citation type="journal article" date="2020" name="bioRxiv">
        <title>Chromosome-level reference genome of the European wasp spider Argiope bruennichi: a resource for studies on range expansion and evolutionary adaptation.</title>
        <authorList>
            <person name="Sheffer M.M."/>
            <person name="Hoppe A."/>
            <person name="Krehenwinkel H."/>
            <person name="Uhl G."/>
            <person name="Kuss A.W."/>
            <person name="Jensen L."/>
            <person name="Jensen C."/>
            <person name="Gillespie R.G."/>
            <person name="Hoff K.J."/>
            <person name="Prost S."/>
        </authorList>
    </citation>
    <scope>NUCLEOTIDE SEQUENCE</scope>
</reference>
<gene>
    <name evidence="2" type="ORF">HNY73_011283</name>
</gene>
<name>A0A8T0F642_ARGBR</name>
<organism evidence="2 3">
    <name type="scientific">Argiope bruennichi</name>
    <name type="common">Wasp spider</name>
    <name type="synonym">Aranea bruennichi</name>
    <dbReference type="NCBI Taxonomy" id="94029"/>
    <lineage>
        <taxon>Eukaryota</taxon>
        <taxon>Metazoa</taxon>
        <taxon>Ecdysozoa</taxon>
        <taxon>Arthropoda</taxon>
        <taxon>Chelicerata</taxon>
        <taxon>Arachnida</taxon>
        <taxon>Araneae</taxon>
        <taxon>Araneomorphae</taxon>
        <taxon>Entelegynae</taxon>
        <taxon>Araneoidea</taxon>
        <taxon>Araneidae</taxon>
        <taxon>Argiope</taxon>
    </lineage>
</organism>
<feature type="region of interest" description="Disordered" evidence="1">
    <location>
        <begin position="20"/>
        <end position="56"/>
    </location>
</feature>